<dbReference type="PROSITE" id="PS50010">
    <property type="entry name" value="DH_2"/>
    <property type="match status" value="1"/>
</dbReference>
<dbReference type="EMBL" id="MCGT01000045">
    <property type="protein sequence ID" value="ORX44919.1"/>
    <property type="molecule type" value="Genomic_DNA"/>
</dbReference>
<comment type="caution">
    <text evidence="3">The sequence shown here is derived from an EMBL/GenBank/DDBJ whole genome shotgun (WGS) entry which is preliminary data.</text>
</comment>
<dbReference type="OrthoDB" id="660555at2759"/>
<dbReference type="AlphaFoldDB" id="A0A1X2G4T4"/>
<dbReference type="Pfam" id="PF00621">
    <property type="entry name" value="RhoGEF"/>
    <property type="match status" value="1"/>
</dbReference>
<dbReference type="PANTHER" id="PTHR12673">
    <property type="entry name" value="FACIOGENITAL DYSPLASIA PROTEIN"/>
    <property type="match status" value="1"/>
</dbReference>
<dbReference type="Gene3D" id="1.20.900.10">
    <property type="entry name" value="Dbl homology (DH) domain"/>
    <property type="match status" value="1"/>
</dbReference>
<evidence type="ECO:0000256" key="1">
    <source>
        <dbReference type="SAM" id="MobiDB-lite"/>
    </source>
</evidence>
<dbReference type="SUPFAM" id="SSF48065">
    <property type="entry name" value="DBL homology domain (DH-domain)"/>
    <property type="match status" value="1"/>
</dbReference>
<protein>
    <submittedName>
        <fullName evidence="3">Dbl homology domain-containing protein</fullName>
    </submittedName>
</protein>
<dbReference type="Proteomes" id="UP000242146">
    <property type="component" value="Unassembled WGS sequence"/>
</dbReference>
<feature type="compositionally biased region" description="Low complexity" evidence="1">
    <location>
        <begin position="112"/>
        <end position="134"/>
    </location>
</feature>
<reference evidence="3 4" key="1">
    <citation type="submission" date="2016-07" db="EMBL/GenBank/DDBJ databases">
        <title>Pervasive Adenine N6-methylation of Active Genes in Fungi.</title>
        <authorList>
            <consortium name="DOE Joint Genome Institute"/>
            <person name="Mondo S.J."/>
            <person name="Dannebaum R.O."/>
            <person name="Kuo R.C."/>
            <person name="Labutti K."/>
            <person name="Haridas S."/>
            <person name="Kuo A."/>
            <person name="Salamov A."/>
            <person name="Ahrendt S.R."/>
            <person name="Lipzen A."/>
            <person name="Sullivan W."/>
            <person name="Andreopoulos W.B."/>
            <person name="Clum A."/>
            <person name="Lindquist E."/>
            <person name="Daum C."/>
            <person name="Ramamoorthy G.K."/>
            <person name="Gryganskyi A."/>
            <person name="Culley D."/>
            <person name="Magnuson J.K."/>
            <person name="James T.Y."/>
            <person name="O'Malley M.A."/>
            <person name="Stajich J.E."/>
            <person name="Spatafora J.W."/>
            <person name="Visel A."/>
            <person name="Grigoriev I.V."/>
        </authorList>
    </citation>
    <scope>NUCLEOTIDE SEQUENCE [LARGE SCALE GENOMIC DNA]</scope>
    <source>
        <strain evidence="3 4">NRRL 3301</strain>
    </source>
</reference>
<gene>
    <name evidence="3" type="ORF">DM01DRAFT_1177283</name>
</gene>
<accession>A0A1X2G4T4</accession>
<sequence>MTNPTGVFPLTFESIEARLWATETIDQVFFDTSYHDEASWCHCPKPRAQKPLPPTPPMEHYQIGSDHRSDTAALATKVLHSPASSPSLSPSSLHHDPPHPFVPFAPNRRRTTLTTRSASSASSSSTAESLSARSDPGILTSTGPRFSIRRHWTLDDASGTLQRWFTSELVQRERRAVQIWRDALHHYLLDPSFRFPPSRPSTKMTYCIISELLSTEESYLAHLSMFKQVFIDPFGHQFQKRFMTRELLVLFSYFPTLMTLSASLVRRWRSSMERQSVCLDGKVALQNIESIGEAFCDLEHEFKVYTHYAMQYTKAQKCLGRLERKPLYQQWIKTTLQNKEIKRMSLADYLISPVQRVTRYCLLVKDLMKFSETVDPNMERCYKSLMALALAMNDCQQ</sequence>
<dbReference type="GO" id="GO:0005737">
    <property type="term" value="C:cytoplasm"/>
    <property type="evidence" value="ECO:0007669"/>
    <property type="project" value="TreeGrafter"/>
</dbReference>
<dbReference type="InterPro" id="IPR001331">
    <property type="entry name" value="GDS_CDC24_CS"/>
</dbReference>
<evidence type="ECO:0000313" key="4">
    <source>
        <dbReference type="Proteomes" id="UP000242146"/>
    </source>
</evidence>
<evidence type="ECO:0000259" key="2">
    <source>
        <dbReference type="PROSITE" id="PS50010"/>
    </source>
</evidence>
<dbReference type="InterPro" id="IPR000219">
    <property type="entry name" value="DH_dom"/>
</dbReference>
<feature type="region of interest" description="Disordered" evidence="1">
    <location>
        <begin position="46"/>
        <end position="138"/>
    </location>
</feature>
<proteinExistence type="predicted"/>
<dbReference type="PANTHER" id="PTHR12673:SF159">
    <property type="entry name" value="LD03170P"/>
    <property type="match status" value="1"/>
</dbReference>
<dbReference type="GO" id="GO:0035556">
    <property type="term" value="P:intracellular signal transduction"/>
    <property type="evidence" value="ECO:0007669"/>
    <property type="project" value="InterPro"/>
</dbReference>
<organism evidence="3 4">
    <name type="scientific">Hesseltinella vesiculosa</name>
    <dbReference type="NCBI Taxonomy" id="101127"/>
    <lineage>
        <taxon>Eukaryota</taxon>
        <taxon>Fungi</taxon>
        <taxon>Fungi incertae sedis</taxon>
        <taxon>Mucoromycota</taxon>
        <taxon>Mucoromycotina</taxon>
        <taxon>Mucoromycetes</taxon>
        <taxon>Mucorales</taxon>
        <taxon>Cunninghamellaceae</taxon>
        <taxon>Hesseltinella</taxon>
    </lineage>
</organism>
<feature type="compositionally biased region" description="Low complexity" evidence="1">
    <location>
        <begin position="79"/>
        <end position="92"/>
    </location>
</feature>
<keyword evidence="4" id="KW-1185">Reference proteome</keyword>
<name>A0A1X2G4T4_9FUNG</name>
<dbReference type="InterPro" id="IPR035899">
    <property type="entry name" value="DBL_dom_sf"/>
</dbReference>
<dbReference type="SMART" id="SM00325">
    <property type="entry name" value="RhoGEF"/>
    <property type="match status" value="1"/>
</dbReference>
<dbReference type="PROSITE" id="PS00741">
    <property type="entry name" value="DH_1"/>
    <property type="match status" value="1"/>
</dbReference>
<dbReference type="STRING" id="101127.A0A1X2G4T4"/>
<feature type="domain" description="DH" evidence="2">
    <location>
        <begin position="204"/>
        <end position="395"/>
    </location>
</feature>
<dbReference type="InterPro" id="IPR051092">
    <property type="entry name" value="FYVE_RhoGEF_PH"/>
</dbReference>
<dbReference type="GO" id="GO:0005085">
    <property type="term" value="F:guanyl-nucleotide exchange factor activity"/>
    <property type="evidence" value="ECO:0007669"/>
    <property type="project" value="InterPro"/>
</dbReference>
<evidence type="ECO:0000313" key="3">
    <source>
        <dbReference type="EMBL" id="ORX44919.1"/>
    </source>
</evidence>